<protein>
    <submittedName>
        <fullName evidence="1">Uncharacterized protein</fullName>
    </submittedName>
</protein>
<keyword evidence="1" id="KW-0496">Mitochondrion</keyword>
<geneLocation type="mitochondrion" evidence="1"/>
<sequence>MCSFDRILRFPLKWSTDKPAVEHLGSHFPKKFVEKFNMPPSLHPSSQPFESTSFWNSKIFGYLSS</sequence>
<name>A0A1Y0B4S6_9LAMI</name>
<gene>
    <name evidence="1" type="ORF">AEK19_MT2267</name>
</gene>
<reference evidence="1" key="1">
    <citation type="submission" date="2017-03" db="EMBL/GenBank/DDBJ databases">
        <title>The mitochondrial genome of the carnivorous plant Utricularia reniformis (Lentibulariaceae): structure, comparative analysis and evolutionary landmarks.</title>
        <authorList>
            <person name="Silva S.R."/>
            <person name="Alvarenga D.O."/>
            <person name="Michael T.P."/>
            <person name="Miranda V.F.O."/>
            <person name="Varani A.M."/>
        </authorList>
    </citation>
    <scope>NUCLEOTIDE SEQUENCE</scope>
</reference>
<evidence type="ECO:0000313" key="1">
    <source>
        <dbReference type="EMBL" id="ART32412.1"/>
    </source>
</evidence>
<organism evidence="1">
    <name type="scientific">Utricularia reniformis</name>
    <dbReference type="NCBI Taxonomy" id="192314"/>
    <lineage>
        <taxon>Eukaryota</taxon>
        <taxon>Viridiplantae</taxon>
        <taxon>Streptophyta</taxon>
        <taxon>Embryophyta</taxon>
        <taxon>Tracheophyta</taxon>
        <taxon>Spermatophyta</taxon>
        <taxon>Magnoliopsida</taxon>
        <taxon>eudicotyledons</taxon>
        <taxon>Gunneridae</taxon>
        <taxon>Pentapetalae</taxon>
        <taxon>asterids</taxon>
        <taxon>lamiids</taxon>
        <taxon>Lamiales</taxon>
        <taxon>Lentibulariaceae</taxon>
        <taxon>Utricularia</taxon>
    </lineage>
</organism>
<accession>A0A1Y0B4S6</accession>
<dbReference type="AlphaFoldDB" id="A0A1Y0B4S6"/>
<dbReference type="EMBL" id="KY774314">
    <property type="protein sequence ID" value="ART32412.1"/>
    <property type="molecule type" value="Genomic_DNA"/>
</dbReference>
<proteinExistence type="predicted"/>